<reference evidence="2 3" key="1">
    <citation type="journal article" date="2012" name="Environ. Microbiol.">
        <title>The genome of the ammonia-oxidizing Candidatus Nitrososphaera gargensis: insights into metabolic versatility and environmental adaptations.</title>
        <authorList>
            <person name="Spang A."/>
            <person name="Poehlein A."/>
            <person name="Offre P."/>
            <person name="Zumbragel S."/>
            <person name="Haider S."/>
            <person name="Rychlik N."/>
            <person name="Nowka B."/>
            <person name="Schmeisser C."/>
            <person name="Lebedeva E.V."/>
            <person name="Rattei T."/>
            <person name="Bohm C."/>
            <person name="Schmid M."/>
            <person name="Galushko A."/>
            <person name="Hatzenpichler R."/>
            <person name="Weinmaier T."/>
            <person name="Daniel R."/>
            <person name="Schleper C."/>
            <person name="Spieck E."/>
            <person name="Streit W."/>
            <person name="Wagner M."/>
        </authorList>
    </citation>
    <scope>NUCLEOTIDE SEQUENCE [LARGE SCALE GENOMIC DNA]</scope>
    <source>
        <strain evidence="3">Ga9.2</strain>
    </source>
</reference>
<dbReference type="InterPro" id="IPR008969">
    <property type="entry name" value="CarboxyPept-like_regulatory"/>
</dbReference>
<proteinExistence type="predicted"/>
<dbReference type="InParanoid" id="K0INY3"/>
<keyword evidence="1" id="KW-0812">Transmembrane</keyword>
<dbReference type="SUPFAM" id="SSF49452">
    <property type="entry name" value="Starch-binding domain-like"/>
    <property type="match status" value="1"/>
</dbReference>
<name>K0INY3_NITGG</name>
<dbReference type="EMBL" id="CP002408">
    <property type="protein sequence ID" value="AFU60174.1"/>
    <property type="molecule type" value="Genomic_DNA"/>
</dbReference>
<evidence type="ECO:0000256" key="1">
    <source>
        <dbReference type="SAM" id="Phobius"/>
    </source>
</evidence>
<feature type="transmembrane region" description="Helical" evidence="1">
    <location>
        <begin position="631"/>
        <end position="648"/>
    </location>
</feature>
<gene>
    <name evidence="2" type="ordered locus">Ngar_c32590</name>
</gene>
<keyword evidence="1" id="KW-1133">Transmembrane helix</keyword>
<dbReference type="SUPFAM" id="SSF49464">
    <property type="entry name" value="Carboxypeptidase regulatory domain-like"/>
    <property type="match status" value="4"/>
</dbReference>
<evidence type="ECO:0008006" key="4">
    <source>
        <dbReference type="Google" id="ProtNLM"/>
    </source>
</evidence>
<dbReference type="KEGG" id="nga:Ngar_c32590"/>
<protein>
    <recommendedName>
        <fullName evidence="4">Carboxypeptidase regulatory-like domain-containing protein</fullName>
    </recommendedName>
</protein>
<dbReference type="Pfam" id="PF13620">
    <property type="entry name" value="CarboxypepD_reg"/>
    <property type="match status" value="2"/>
</dbReference>
<dbReference type="Proteomes" id="UP000008037">
    <property type="component" value="Chromosome"/>
</dbReference>
<accession>K0INY3</accession>
<sequence>MMPASAQSGVPVKNALVVVNGQEDLILQSIIATGGSPSNVRNALETAELLSAFTPHVSTDAFGRFELNESLDPGIYNVTVFVPGFVASSNNIVVVDGTSAAKNLTIFMQPSAMVSGRITDEQGRPIPGIVVAASSPHSANYDITMDDGVFVLDTGLKTGQYDIYAFKPGIDIAILQNLLNNTELGSLQNKVPILFKTQDAGYISHVSEVQLEQGKLTTLNVQLKNSHAISGRVTDSAGNAVPDVAVFAFDSNGIMVDTAAITDSDGRYTLDNDLAPGEYTIIIPSLFSKEYAPASAAVTLPAENNTVNFTLHKSGTISGRVVEPNGNPVADATIFAMPKGLHVDDTQLALFLAAGTATAKTDQDGRFTLDSGISSGTYVVTASFGSVPVSSLIEVQAGSLANIVLDFGETITIRGKVTDSSSGRPIENASVVPSFASVIPSAELFAAKTGPHGAYELIIPIKDNSTRSLFDEVTVSADGYKSATVPSSAATVIRLDKMPATKITGVVIAQKPLSPPVETVLVRKGTVVFEHEGMQYGVGLQTNSRIVDAAFDPPSRSINISLEGVQDASGRSEFSIPKEFMAGPFAVSLDGTSAAEGVSTAENQTHAMITIEHEHDLQKITIQGTTAVPEFPLPAAIAAAGLAAILAWKRLRR</sequence>
<dbReference type="BioCyc" id="CNIT1237085:G1324-3259-MONOMER"/>
<dbReference type="AlphaFoldDB" id="K0INY3"/>
<keyword evidence="3" id="KW-1185">Reference proteome</keyword>
<dbReference type="GO" id="GO:0030246">
    <property type="term" value="F:carbohydrate binding"/>
    <property type="evidence" value="ECO:0007669"/>
    <property type="project" value="InterPro"/>
</dbReference>
<evidence type="ECO:0000313" key="3">
    <source>
        <dbReference type="Proteomes" id="UP000008037"/>
    </source>
</evidence>
<dbReference type="Gene3D" id="2.60.40.1120">
    <property type="entry name" value="Carboxypeptidase-like, regulatory domain"/>
    <property type="match status" value="5"/>
</dbReference>
<keyword evidence="1" id="KW-0472">Membrane</keyword>
<evidence type="ECO:0000313" key="2">
    <source>
        <dbReference type="EMBL" id="AFU60174.1"/>
    </source>
</evidence>
<organism evidence="2 3">
    <name type="scientific">Nitrososphaera gargensis (strain Ga9.2)</name>
    <dbReference type="NCBI Taxonomy" id="1237085"/>
    <lineage>
        <taxon>Archaea</taxon>
        <taxon>Nitrososphaerota</taxon>
        <taxon>Nitrososphaeria</taxon>
        <taxon>Nitrososphaerales</taxon>
        <taxon>Nitrososphaeraceae</taxon>
        <taxon>Nitrososphaera</taxon>
    </lineage>
</organism>
<dbReference type="HOGENOM" id="CLU_419582_0_0_2"/>
<dbReference type="InterPro" id="IPR013784">
    <property type="entry name" value="Carb-bd-like_fold"/>
</dbReference>